<evidence type="ECO:0000256" key="2">
    <source>
        <dbReference type="ARBA" id="ARBA00022692"/>
    </source>
</evidence>
<evidence type="ECO:0000256" key="3">
    <source>
        <dbReference type="ARBA" id="ARBA00022989"/>
    </source>
</evidence>
<protein>
    <submittedName>
        <fullName evidence="7">Rhomboid family intramembrane serine protease</fullName>
    </submittedName>
</protein>
<dbReference type="EMBL" id="CP017479">
    <property type="protein sequence ID" value="AOW08215.1"/>
    <property type="molecule type" value="Genomic_DNA"/>
</dbReference>
<evidence type="ECO:0000256" key="4">
    <source>
        <dbReference type="ARBA" id="ARBA00023136"/>
    </source>
</evidence>
<evidence type="ECO:0000256" key="5">
    <source>
        <dbReference type="SAM" id="Phobius"/>
    </source>
</evidence>
<keyword evidence="4 5" id="KW-0472">Membrane</keyword>
<organism evidence="7 8">
    <name type="scientific">Flavobacterium gilvum</name>
    <dbReference type="NCBI Taxonomy" id="1492737"/>
    <lineage>
        <taxon>Bacteria</taxon>
        <taxon>Pseudomonadati</taxon>
        <taxon>Bacteroidota</taxon>
        <taxon>Flavobacteriia</taxon>
        <taxon>Flavobacteriales</taxon>
        <taxon>Flavobacteriaceae</taxon>
        <taxon>Flavobacterium</taxon>
    </lineage>
</organism>
<feature type="transmembrane region" description="Helical" evidence="5">
    <location>
        <begin position="91"/>
        <end position="107"/>
    </location>
</feature>
<feature type="transmembrane region" description="Helical" evidence="5">
    <location>
        <begin position="138"/>
        <end position="157"/>
    </location>
</feature>
<name>A0AAC9N362_9FLAO</name>
<keyword evidence="8" id="KW-1185">Reference proteome</keyword>
<dbReference type="GO" id="GO:0006508">
    <property type="term" value="P:proteolysis"/>
    <property type="evidence" value="ECO:0007669"/>
    <property type="project" value="UniProtKB-KW"/>
</dbReference>
<dbReference type="GO" id="GO:0004252">
    <property type="term" value="F:serine-type endopeptidase activity"/>
    <property type="evidence" value="ECO:0007669"/>
    <property type="project" value="InterPro"/>
</dbReference>
<proteinExistence type="predicted"/>
<dbReference type="InterPro" id="IPR022764">
    <property type="entry name" value="Peptidase_S54_rhomboid_dom"/>
</dbReference>
<accession>A0AAC9N362</accession>
<feature type="domain" description="Peptidase S54 rhomboid" evidence="6">
    <location>
        <begin position="52"/>
        <end position="183"/>
    </location>
</feature>
<evidence type="ECO:0000256" key="1">
    <source>
        <dbReference type="ARBA" id="ARBA00004141"/>
    </source>
</evidence>
<feature type="transmembrane region" description="Helical" evidence="5">
    <location>
        <begin position="113"/>
        <end position="131"/>
    </location>
</feature>
<dbReference type="Proteomes" id="UP000175968">
    <property type="component" value="Chromosome"/>
</dbReference>
<feature type="transmembrane region" description="Helical" evidence="5">
    <location>
        <begin position="163"/>
        <end position="183"/>
    </location>
</feature>
<dbReference type="RefSeq" id="WP_035637269.1">
    <property type="nucleotide sequence ID" value="NZ_CP017479.1"/>
</dbReference>
<evidence type="ECO:0000313" key="8">
    <source>
        <dbReference type="Proteomes" id="UP000175968"/>
    </source>
</evidence>
<feature type="transmembrane region" description="Helical" evidence="5">
    <location>
        <begin position="12"/>
        <end position="30"/>
    </location>
</feature>
<evidence type="ECO:0000313" key="7">
    <source>
        <dbReference type="EMBL" id="AOW08215.1"/>
    </source>
</evidence>
<sequence length="266" mass="31171">MEDNNFKFTNAVIGVPLFFVLFLWFVYWLEIRFGFDFDENGILPRTFSGLQGIIFSPFIHSNIEHLYNNSIPLLVLLAALFFFYQKEAVGILVYGILLSGSLTWLIGRENYHIGASGLIYVLVSFMFFKGLQTHYYRLVALSLTVVVLYGGMVWYVFPKVDETISWEGHLSGLIAGFVLTFFYKKQEFRKVIKYDWELPDYDPSEDKFMQRFDENGNFVNPPKPEIVEENQMEINSYFQSNFNVTYDFIENKKEDINEKNEPKPES</sequence>
<keyword evidence="2 5" id="KW-0812">Transmembrane</keyword>
<reference evidence="7 8" key="1">
    <citation type="submission" date="2016-10" db="EMBL/GenBank/DDBJ databases">
        <title>Flavobacterium gilvum sp. nov., isolated from stream water.</title>
        <authorList>
            <person name="Shin S.-K."/>
            <person name="Cho Y.-J."/>
            <person name="Yi H."/>
        </authorList>
    </citation>
    <scope>NUCLEOTIDE SEQUENCE [LARGE SCALE GENOMIC DNA]</scope>
    <source>
        <strain evidence="7 8">EM1308</strain>
    </source>
</reference>
<dbReference type="GO" id="GO:0016020">
    <property type="term" value="C:membrane"/>
    <property type="evidence" value="ECO:0007669"/>
    <property type="project" value="UniProtKB-SubCell"/>
</dbReference>
<dbReference type="Gene3D" id="1.20.1540.10">
    <property type="entry name" value="Rhomboid-like"/>
    <property type="match status" value="1"/>
</dbReference>
<gene>
    <name evidence="7" type="ORF">EM308_01075</name>
</gene>
<feature type="transmembrane region" description="Helical" evidence="5">
    <location>
        <begin position="66"/>
        <end position="84"/>
    </location>
</feature>
<dbReference type="SUPFAM" id="SSF144091">
    <property type="entry name" value="Rhomboid-like"/>
    <property type="match status" value="1"/>
</dbReference>
<keyword evidence="3 5" id="KW-1133">Transmembrane helix</keyword>
<dbReference type="Pfam" id="PF01694">
    <property type="entry name" value="Rhomboid"/>
    <property type="match status" value="1"/>
</dbReference>
<dbReference type="InterPro" id="IPR035952">
    <property type="entry name" value="Rhomboid-like_sf"/>
</dbReference>
<dbReference type="AlphaFoldDB" id="A0AAC9N362"/>
<keyword evidence="7" id="KW-0645">Protease</keyword>
<keyword evidence="7" id="KW-0378">Hydrolase</keyword>
<comment type="subcellular location">
    <subcellularLocation>
        <location evidence="1">Membrane</location>
        <topology evidence="1">Multi-pass membrane protein</topology>
    </subcellularLocation>
</comment>
<evidence type="ECO:0000259" key="6">
    <source>
        <dbReference type="Pfam" id="PF01694"/>
    </source>
</evidence>
<dbReference type="KEGG" id="fgl:EM308_01075"/>